<dbReference type="Proteomes" id="UP000789342">
    <property type="component" value="Unassembled WGS sequence"/>
</dbReference>
<dbReference type="InterPro" id="IPR018108">
    <property type="entry name" value="MCP_transmembrane"/>
</dbReference>
<name>A0A9N9HHM7_9GLOM</name>
<protein>
    <submittedName>
        <fullName evidence="12">2075_t:CDS:1</fullName>
    </submittedName>
</protein>
<evidence type="ECO:0000256" key="7">
    <source>
        <dbReference type="ARBA" id="ARBA00022989"/>
    </source>
</evidence>
<dbReference type="EMBL" id="CAJVPV010015468">
    <property type="protein sequence ID" value="CAG8692110.1"/>
    <property type="molecule type" value="Genomic_DNA"/>
</dbReference>
<gene>
    <name evidence="12" type="ORF">AMORRO_LOCUS11682</name>
</gene>
<evidence type="ECO:0000256" key="5">
    <source>
        <dbReference type="ARBA" id="ARBA00022737"/>
    </source>
</evidence>
<reference evidence="12" key="1">
    <citation type="submission" date="2021-06" db="EMBL/GenBank/DDBJ databases">
        <authorList>
            <person name="Kallberg Y."/>
            <person name="Tangrot J."/>
            <person name="Rosling A."/>
        </authorList>
    </citation>
    <scope>NUCLEOTIDE SEQUENCE</scope>
    <source>
        <strain evidence="12">CL551</strain>
    </source>
</reference>
<feature type="repeat" description="Solcar" evidence="10">
    <location>
        <begin position="217"/>
        <end position="302"/>
    </location>
</feature>
<evidence type="ECO:0000313" key="13">
    <source>
        <dbReference type="Proteomes" id="UP000789342"/>
    </source>
</evidence>
<accession>A0A9N9HHM7</accession>
<evidence type="ECO:0000256" key="3">
    <source>
        <dbReference type="ARBA" id="ARBA00022448"/>
    </source>
</evidence>
<dbReference type="SUPFAM" id="SSF103506">
    <property type="entry name" value="Mitochondrial carrier"/>
    <property type="match status" value="1"/>
</dbReference>
<proteinExistence type="inferred from homology"/>
<evidence type="ECO:0000256" key="10">
    <source>
        <dbReference type="PROSITE-ProRule" id="PRU00282"/>
    </source>
</evidence>
<dbReference type="PANTHER" id="PTHR46974:SF1">
    <property type="entry name" value="MITOCHONDRIAL GTP_GDP CARRIER PROTEIN 1"/>
    <property type="match status" value="1"/>
</dbReference>
<dbReference type="Gene3D" id="1.50.40.10">
    <property type="entry name" value="Mitochondrial carrier domain"/>
    <property type="match status" value="1"/>
</dbReference>
<organism evidence="12 13">
    <name type="scientific">Acaulospora morrowiae</name>
    <dbReference type="NCBI Taxonomy" id="94023"/>
    <lineage>
        <taxon>Eukaryota</taxon>
        <taxon>Fungi</taxon>
        <taxon>Fungi incertae sedis</taxon>
        <taxon>Mucoromycota</taxon>
        <taxon>Glomeromycotina</taxon>
        <taxon>Glomeromycetes</taxon>
        <taxon>Diversisporales</taxon>
        <taxon>Acaulosporaceae</taxon>
        <taxon>Acaulospora</taxon>
    </lineage>
</organism>
<comment type="subcellular location">
    <subcellularLocation>
        <location evidence="1">Mitochondrion inner membrane</location>
        <topology evidence="1">Multi-pass membrane protein</topology>
    </subcellularLocation>
</comment>
<keyword evidence="6" id="KW-0999">Mitochondrion inner membrane</keyword>
<dbReference type="InterPro" id="IPR053042">
    <property type="entry name" value="Mito_GTP/GDP_Carrier"/>
</dbReference>
<evidence type="ECO:0000256" key="2">
    <source>
        <dbReference type="ARBA" id="ARBA00006375"/>
    </source>
</evidence>
<evidence type="ECO:0000313" key="12">
    <source>
        <dbReference type="EMBL" id="CAG8692110.1"/>
    </source>
</evidence>
<evidence type="ECO:0000256" key="6">
    <source>
        <dbReference type="ARBA" id="ARBA00022792"/>
    </source>
</evidence>
<keyword evidence="7" id="KW-1133">Transmembrane helix</keyword>
<keyword evidence="4 10" id="KW-0812">Transmembrane</keyword>
<evidence type="ECO:0000256" key="11">
    <source>
        <dbReference type="RuleBase" id="RU000488"/>
    </source>
</evidence>
<evidence type="ECO:0000256" key="4">
    <source>
        <dbReference type="ARBA" id="ARBA00022692"/>
    </source>
</evidence>
<dbReference type="InterPro" id="IPR023395">
    <property type="entry name" value="MCP_dom_sf"/>
</dbReference>
<evidence type="ECO:0000256" key="9">
    <source>
        <dbReference type="ARBA" id="ARBA00023136"/>
    </source>
</evidence>
<dbReference type="OrthoDB" id="409947at2759"/>
<keyword evidence="13" id="KW-1185">Reference proteome</keyword>
<sequence>MSPPTSGKKESGLARLIGSGASGLLELFLFHPVDTVAKRLMTNQTKVFVPGTPISQGFNNLDKVIFKDAYSSSVIRKYASLFPGLGYAGGYKVLQRIYKYGGQPYVRDYINTHHKDAFYKTFGEKSGKTIIHATAGSLIGIGEVALLPLDALKIKRQTNPESLRGRNIFRIVLDEGFGLYRGGLWTAARNAPGSFALFGGSAFVKEYIFGLKDYSKATFFQNFCASTGGAIASITIAQPLDIVKTRIQNRPFESPEGGLQIVRNMIRKEGFSAFFKGVTPKLIVVGPKLVFSFTVAQQLIPILDNFFVGRGVSKPNTI</sequence>
<keyword evidence="9 10" id="KW-0472">Membrane</keyword>
<dbReference type="GO" id="GO:0005743">
    <property type="term" value="C:mitochondrial inner membrane"/>
    <property type="evidence" value="ECO:0007669"/>
    <property type="project" value="UniProtKB-SubCell"/>
</dbReference>
<evidence type="ECO:0000256" key="8">
    <source>
        <dbReference type="ARBA" id="ARBA00023128"/>
    </source>
</evidence>
<keyword evidence="3 11" id="KW-0813">Transport</keyword>
<evidence type="ECO:0000256" key="1">
    <source>
        <dbReference type="ARBA" id="ARBA00004448"/>
    </source>
</evidence>
<dbReference type="AlphaFoldDB" id="A0A9N9HHM7"/>
<dbReference type="GO" id="GO:0001409">
    <property type="term" value="F:guanine nucleotide transmembrane transporter activity"/>
    <property type="evidence" value="ECO:0007669"/>
    <property type="project" value="TreeGrafter"/>
</dbReference>
<dbReference type="PROSITE" id="PS50920">
    <property type="entry name" value="SOLCAR"/>
    <property type="match status" value="1"/>
</dbReference>
<keyword evidence="8" id="KW-0496">Mitochondrion</keyword>
<dbReference type="PANTHER" id="PTHR46974">
    <property type="entry name" value="MITOCHONDRIAL GTP/GDP CARRIER PROTEIN 1"/>
    <property type="match status" value="1"/>
</dbReference>
<dbReference type="Pfam" id="PF00153">
    <property type="entry name" value="Mito_carr"/>
    <property type="match status" value="2"/>
</dbReference>
<keyword evidence="5" id="KW-0677">Repeat</keyword>
<comment type="caution">
    <text evidence="12">The sequence shown here is derived from an EMBL/GenBank/DDBJ whole genome shotgun (WGS) entry which is preliminary data.</text>
</comment>
<dbReference type="FunFam" id="1.50.40.10:FF:000010">
    <property type="entry name" value="Probable YHM1 (Mitochondrial carrier)"/>
    <property type="match status" value="1"/>
</dbReference>
<comment type="similarity">
    <text evidence="2 11">Belongs to the mitochondrial carrier (TC 2.A.29) family.</text>
</comment>